<organism evidence="1 2">
    <name type="scientific">Psilocybe cubensis</name>
    <name type="common">Psychedelic mushroom</name>
    <name type="synonym">Stropharia cubensis</name>
    <dbReference type="NCBI Taxonomy" id="181762"/>
    <lineage>
        <taxon>Eukaryota</taxon>
        <taxon>Fungi</taxon>
        <taxon>Dikarya</taxon>
        <taxon>Basidiomycota</taxon>
        <taxon>Agaricomycotina</taxon>
        <taxon>Agaricomycetes</taxon>
        <taxon>Agaricomycetidae</taxon>
        <taxon>Agaricales</taxon>
        <taxon>Agaricineae</taxon>
        <taxon>Strophariaceae</taxon>
        <taxon>Psilocybe</taxon>
    </lineage>
</organism>
<accession>A0ACB8HAY4</accession>
<comment type="caution">
    <text evidence="1">The sequence shown here is derived from an EMBL/GenBank/DDBJ whole genome shotgun (WGS) entry which is preliminary data.</text>
</comment>
<name>A0ACB8HAY4_PSICU</name>
<evidence type="ECO:0000313" key="2">
    <source>
        <dbReference type="Proteomes" id="UP000664032"/>
    </source>
</evidence>
<sequence length="498" mass="55924">MGNLIWHEYSRLVAVTSSVYAVWSGFFGLFYRKFFWDFVGGTLRDPGGLQAPPSAALFITLIIKVPVIPIFAMLLGIIILCIELPLPAIKSMSLYRSLAIRPVLLLFQFFLCILYYQGTNAAIWSLIAAGCYTRAIMLGETMKEAKENRGRRESLEIEHYDILSKLQSSFDNALKTGDLLFFPSTVERHTEADVEYQIRLCPALQNKPALPTPHFDQKEKVKFDPFAPPYNANLLVGELTDEESKEEFIILLNKYAVIPRHFLLVTKEFKSQSSPLMPPELVQSYLLLVAAQKQGHKFFGFYNCKSPIGECLTLLPLRYLSIQVAITAEPVNSGEDGPPIELLARRTRLEHQDRPFSLTQLPYASHTYRFPSHLPTYAPEHLESLLADAFLQLLDLTISTIRHDPDYPTGSPSYNVILTLEHLHLIPRKLENYVLAESGDKLSVNALGYAGMLLVKSAEEFEVVKRETVGKILRGVGLASVHELQVEGTAQEAPLAGL</sequence>
<dbReference type="EMBL" id="JAFIQS020000002">
    <property type="protein sequence ID" value="KAH9485091.1"/>
    <property type="molecule type" value="Genomic_DNA"/>
</dbReference>
<reference evidence="1" key="1">
    <citation type="submission" date="2021-10" db="EMBL/GenBank/DDBJ databases">
        <title>Psilocybe cubensis genome.</title>
        <authorList>
            <person name="Mckernan K.J."/>
            <person name="Crawford S."/>
            <person name="Trippe A."/>
            <person name="Kane L.T."/>
            <person name="Mclaughlin S."/>
        </authorList>
    </citation>
    <scope>NUCLEOTIDE SEQUENCE</scope>
    <source>
        <strain evidence="1">MGC-MH-2018</strain>
    </source>
</reference>
<gene>
    <name evidence="1" type="ORF">JR316_0001998</name>
</gene>
<protein>
    <submittedName>
        <fullName evidence="1">Diadenosine 5',5'''-P1,P4-tetraphosphate phosphorylase 2</fullName>
    </submittedName>
</protein>
<keyword evidence="2" id="KW-1185">Reference proteome</keyword>
<proteinExistence type="predicted"/>
<dbReference type="Proteomes" id="UP000664032">
    <property type="component" value="Unassembled WGS sequence"/>
</dbReference>
<evidence type="ECO:0000313" key="1">
    <source>
        <dbReference type="EMBL" id="KAH9485091.1"/>
    </source>
</evidence>